<dbReference type="EMBL" id="AYEV01000013">
    <property type="protein sequence ID" value="ESK55919.1"/>
    <property type="molecule type" value="Genomic_DNA"/>
</dbReference>
<dbReference type="Proteomes" id="UP000017404">
    <property type="component" value="Unassembled WGS sequence"/>
</dbReference>
<evidence type="ECO:0000256" key="1">
    <source>
        <dbReference type="SAM" id="Phobius"/>
    </source>
</evidence>
<reference evidence="2 3" key="1">
    <citation type="submission" date="2013-10" db="EMBL/GenBank/DDBJ databases">
        <title>The Genome Sequence of Acinetobacter tjernbergiae CIP107465.</title>
        <authorList>
            <consortium name="The Broad Institute Genomics Platform"/>
            <consortium name="The Broad Institute Genome Sequencing Center for Infectious Disease"/>
            <person name="Cerqueira G."/>
            <person name="Feldgarden M."/>
            <person name="Courvalin P."/>
            <person name="Grillot-Courvalin C."/>
            <person name="Clermont D."/>
            <person name="Rocha E."/>
            <person name="Yoon E.-J."/>
            <person name="Nemec A."/>
            <person name="Young S.K."/>
            <person name="Zeng Q."/>
            <person name="Gargeya S."/>
            <person name="Fitzgerald M."/>
            <person name="Abouelleil A."/>
            <person name="Alvarado L."/>
            <person name="Berlin A.M."/>
            <person name="Chapman S.B."/>
            <person name="Gainer-Dewar J."/>
            <person name="Goldberg J."/>
            <person name="Gnerre S."/>
            <person name="Griggs A."/>
            <person name="Gujja S."/>
            <person name="Hansen M."/>
            <person name="Howarth C."/>
            <person name="Imamovic A."/>
            <person name="Ireland A."/>
            <person name="Larimer J."/>
            <person name="McCowan C."/>
            <person name="Murphy C."/>
            <person name="Pearson M."/>
            <person name="Poon T.W."/>
            <person name="Priest M."/>
            <person name="Roberts A."/>
            <person name="Saif S."/>
            <person name="Shea T."/>
            <person name="Sykes S."/>
            <person name="Wortman J."/>
            <person name="Nusbaum C."/>
            <person name="Birren B."/>
        </authorList>
    </citation>
    <scope>NUCLEOTIDE SEQUENCE [LARGE SCALE GENOMIC DNA]</scope>
    <source>
        <strain evidence="2 3">CIP 107465</strain>
    </source>
</reference>
<accession>V2W7D7</accession>
<feature type="transmembrane region" description="Helical" evidence="1">
    <location>
        <begin position="34"/>
        <end position="52"/>
    </location>
</feature>
<gene>
    <name evidence="2" type="ORF">F990_01573</name>
</gene>
<name>V2W7D7_9GAMM</name>
<keyword evidence="1" id="KW-1133">Transmembrane helix</keyword>
<keyword evidence="3" id="KW-1185">Reference proteome</keyword>
<dbReference type="STRING" id="202955.GCA_000759995_00866"/>
<keyword evidence="1" id="KW-0812">Transmembrane</keyword>
<sequence length="78" mass="9089">MKVIELQLELKKRLLRACHQHLEFLKSDLSGKTLSSYTLLMSLSTSYILYFMMGTWRMLTWMASLLMSYGDLSVIFSS</sequence>
<evidence type="ECO:0000313" key="2">
    <source>
        <dbReference type="EMBL" id="ESK55919.1"/>
    </source>
</evidence>
<evidence type="ECO:0000313" key="3">
    <source>
        <dbReference type="Proteomes" id="UP000017404"/>
    </source>
</evidence>
<dbReference type="AlphaFoldDB" id="V2W7D7"/>
<comment type="caution">
    <text evidence="2">The sequence shown here is derived from an EMBL/GenBank/DDBJ whole genome shotgun (WGS) entry which is preliminary data.</text>
</comment>
<organism evidence="2 3">
    <name type="scientific">Acinetobacter tjernbergiae DSM 14971 = CIP 107465</name>
    <dbReference type="NCBI Taxonomy" id="1120928"/>
    <lineage>
        <taxon>Bacteria</taxon>
        <taxon>Pseudomonadati</taxon>
        <taxon>Pseudomonadota</taxon>
        <taxon>Gammaproteobacteria</taxon>
        <taxon>Moraxellales</taxon>
        <taxon>Moraxellaceae</taxon>
        <taxon>Acinetobacter</taxon>
    </lineage>
</organism>
<proteinExistence type="predicted"/>
<keyword evidence="1" id="KW-0472">Membrane</keyword>
<protein>
    <submittedName>
        <fullName evidence="2">Uncharacterized protein</fullName>
    </submittedName>
</protein>